<feature type="domain" description="DUF4351" evidence="1">
    <location>
        <begin position="279"/>
        <end position="337"/>
    </location>
</feature>
<dbReference type="Pfam" id="PF14261">
    <property type="entry name" value="DUF4351"/>
    <property type="match status" value="1"/>
</dbReference>
<dbReference type="eggNOG" id="COG5464">
    <property type="taxonomic scope" value="Bacteria"/>
</dbReference>
<name>K9WAA9_9CYAN</name>
<sequence>MVLTTSGLLQLMRDVSFNGFELSAGSCSFHGEVRNLNYRLNNMRFISPKTDFAFKKIFGSTNSKDILISFLNAIIYRGQPTIEDLEIINPYSASRVTGLKDTYLDVKAKITDNQTVIIEMQVLNVEAFEKRVLYNAAKTYSTQLKSGEGYFKLKPVIALTITDFEMFKNRDRVISHFVFKENEDLFDYPNHELELYFIELPKFTKELNKLESLADKWIYFLKNTNQLETVPDTMGTVPEIQKAFTIANEANLSLEELDDLEKRVMFLEDQRGAVIKGIQEGIKEGQLKLVLRLLERRVGEISPDIQSRIRRLSIVQLENLGEAVLDFTSASDLTAWLQGQENRSRSNS</sequence>
<dbReference type="InterPro" id="IPR025587">
    <property type="entry name" value="DUF4351"/>
</dbReference>
<gene>
    <name evidence="2" type="ORF">Mic7113_0791</name>
</gene>
<dbReference type="STRING" id="1173027.Mic7113_0791"/>
<dbReference type="NCBIfam" id="TIGR01784">
    <property type="entry name" value="T_den_put_tspse"/>
    <property type="match status" value="1"/>
</dbReference>
<dbReference type="HOGENOM" id="CLU_057504_1_2_3"/>
<keyword evidence="3" id="KW-1185">Reference proteome</keyword>
<dbReference type="PANTHER" id="PTHR41317">
    <property type="entry name" value="PD-(D_E)XK NUCLEASE FAMILY TRANSPOSASE"/>
    <property type="match status" value="1"/>
</dbReference>
<dbReference type="InterPro" id="IPR010106">
    <property type="entry name" value="RpnA"/>
</dbReference>
<evidence type="ECO:0000259" key="1">
    <source>
        <dbReference type="Pfam" id="PF14261"/>
    </source>
</evidence>
<reference evidence="2 3" key="1">
    <citation type="submission" date="2012-06" db="EMBL/GenBank/DDBJ databases">
        <title>Finished chromosome of genome of Microcoleus sp. PCC 7113.</title>
        <authorList>
            <consortium name="US DOE Joint Genome Institute"/>
            <person name="Gugger M."/>
            <person name="Coursin T."/>
            <person name="Rippka R."/>
            <person name="Tandeau De Marsac N."/>
            <person name="Huntemann M."/>
            <person name="Wei C.-L."/>
            <person name="Han J."/>
            <person name="Detter J.C."/>
            <person name="Han C."/>
            <person name="Tapia R."/>
            <person name="Chen A."/>
            <person name="Kyrpides N."/>
            <person name="Mavromatis K."/>
            <person name="Markowitz V."/>
            <person name="Szeto E."/>
            <person name="Ivanova N."/>
            <person name="Pagani I."/>
            <person name="Pati A."/>
            <person name="Goodwin L."/>
            <person name="Nordberg H.P."/>
            <person name="Cantor M.N."/>
            <person name="Hua S.X."/>
            <person name="Woyke T."/>
            <person name="Kerfeld C.A."/>
        </authorList>
    </citation>
    <scope>NUCLEOTIDE SEQUENCE [LARGE SCALE GENOMIC DNA]</scope>
    <source>
        <strain evidence="2 3">PCC 7113</strain>
    </source>
</reference>
<evidence type="ECO:0000313" key="2">
    <source>
        <dbReference type="EMBL" id="AFZ16699.1"/>
    </source>
</evidence>
<organism evidence="2 3">
    <name type="scientific">Allocoleopsis franciscana PCC 7113</name>
    <dbReference type="NCBI Taxonomy" id="1173027"/>
    <lineage>
        <taxon>Bacteria</taxon>
        <taxon>Bacillati</taxon>
        <taxon>Cyanobacteriota</taxon>
        <taxon>Cyanophyceae</taxon>
        <taxon>Coleofasciculales</taxon>
        <taxon>Coleofasciculaceae</taxon>
        <taxon>Allocoleopsis</taxon>
        <taxon>Allocoleopsis franciscana</taxon>
    </lineage>
</organism>
<protein>
    <recommendedName>
        <fullName evidence="1">DUF4351 domain-containing protein</fullName>
    </recommendedName>
</protein>
<dbReference type="EMBL" id="CP003630">
    <property type="protein sequence ID" value="AFZ16699.1"/>
    <property type="molecule type" value="Genomic_DNA"/>
</dbReference>
<accession>K9WAA9</accession>
<dbReference type="AlphaFoldDB" id="K9WAA9"/>
<proteinExistence type="predicted"/>
<dbReference type="PANTHER" id="PTHR41317:SF1">
    <property type="entry name" value="PD-(D_E)XK NUCLEASE FAMILY TRANSPOSASE"/>
    <property type="match status" value="1"/>
</dbReference>
<dbReference type="KEGG" id="mic:Mic7113_0791"/>
<evidence type="ECO:0000313" key="3">
    <source>
        <dbReference type="Proteomes" id="UP000010471"/>
    </source>
</evidence>
<dbReference type="Pfam" id="PF12784">
    <property type="entry name" value="PDDEXK_2"/>
    <property type="match status" value="1"/>
</dbReference>
<dbReference type="Proteomes" id="UP000010471">
    <property type="component" value="Chromosome"/>
</dbReference>